<feature type="transmembrane region" description="Helical" evidence="1">
    <location>
        <begin position="12"/>
        <end position="31"/>
    </location>
</feature>
<reference evidence="2 3" key="1">
    <citation type="submission" date="2013-09" db="EMBL/GenBank/DDBJ databases">
        <title>Genome sequencing of Arenimonas composti.</title>
        <authorList>
            <person name="Chen F."/>
            <person name="Wang G."/>
        </authorList>
    </citation>
    <scope>NUCLEOTIDE SEQUENCE [LARGE SCALE GENOMIC DNA]</scope>
    <source>
        <strain evidence="2 3">TR7-09</strain>
    </source>
</reference>
<dbReference type="Proteomes" id="UP000029391">
    <property type="component" value="Unassembled WGS sequence"/>
</dbReference>
<organism evidence="2 3">
    <name type="scientific">Arenimonas composti TR7-09 = DSM 18010</name>
    <dbReference type="NCBI Taxonomy" id="1121013"/>
    <lineage>
        <taxon>Bacteria</taxon>
        <taxon>Pseudomonadati</taxon>
        <taxon>Pseudomonadota</taxon>
        <taxon>Gammaproteobacteria</taxon>
        <taxon>Lysobacterales</taxon>
        <taxon>Lysobacteraceae</taxon>
        <taxon>Arenimonas</taxon>
    </lineage>
</organism>
<evidence type="ECO:0000313" key="3">
    <source>
        <dbReference type="Proteomes" id="UP000029391"/>
    </source>
</evidence>
<feature type="transmembrane region" description="Helical" evidence="1">
    <location>
        <begin position="37"/>
        <end position="57"/>
    </location>
</feature>
<dbReference type="RefSeq" id="WP_026816200.1">
    <property type="nucleotide sequence ID" value="NZ_AUFF01000001.1"/>
</dbReference>
<keyword evidence="1" id="KW-0812">Transmembrane</keyword>
<dbReference type="STRING" id="1121013.GCA_000426365_00737"/>
<protein>
    <submittedName>
        <fullName evidence="2">Uncharacterized protein</fullName>
    </submittedName>
</protein>
<dbReference type="EMBL" id="AWXU01000044">
    <property type="protein sequence ID" value="KFN48986.1"/>
    <property type="molecule type" value="Genomic_DNA"/>
</dbReference>
<evidence type="ECO:0000313" key="2">
    <source>
        <dbReference type="EMBL" id="KFN48986.1"/>
    </source>
</evidence>
<feature type="transmembrane region" description="Helical" evidence="1">
    <location>
        <begin position="69"/>
        <end position="87"/>
    </location>
</feature>
<accession>A0A091BBA1</accession>
<evidence type="ECO:0000256" key="1">
    <source>
        <dbReference type="SAM" id="Phobius"/>
    </source>
</evidence>
<name>A0A091BBA1_9GAMM</name>
<keyword evidence="1" id="KW-1133">Transmembrane helix</keyword>
<keyword evidence="1" id="KW-0472">Membrane</keyword>
<keyword evidence="3" id="KW-1185">Reference proteome</keyword>
<gene>
    <name evidence="2" type="ORF">P873_12635</name>
</gene>
<comment type="caution">
    <text evidence="2">The sequence shown here is derived from an EMBL/GenBank/DDBJ whole genome shotgun (WGS) entry which is preliminary data.</text>
</comment>
<dbReference type="AlphaFoldDB" id="A0A091BBA1"/>
<proteinExistence type="predicted"/>
<sequence>MSARLPTPHPAALPLPLRIVCGFNAIVWLVATPPWSAPGALAAGSAAVGAALWAALAIGGNRTRIAQQLATGIGVGYLLSLVAVRVAG</sequence>